<name>A0AAQ3T5Q2_PASNO</name>
<dbReference type="Proteomes" id="UP001341281">
    <property type="component" value="Chromosome 03"/>
</dbReference>
<dbReference type="AlphaFoldDB" id="A0AAQ3T5Q2"/>
<accession>A0AAQ3T5Q2</accession>
<feature type="region of interest" description="Disordered" evidence="1">
    <location>
        <begin position="42"/>
        <end position="63"/>
    </location>
</feature>
<proteinExistence type="predicted"/>
<protein>
    <submittedName>
        <fullName evidence="2">Uncharacterized protein</fullName>
    </submittedName>
</protein>
<sequence length="63" mass="7059">MAMWQQLGALGFQRNLDDMISGDSCLTHQRLGPLSLLNPELSPSFKREERHLRPTTGGLPSPR</sequence>
<keyword evidence="3" id="KW-1185">Reference proteome</keyword>
<gene>
    <name evidence="2" type="ORF">U9M48_015812</name>
</gene>
<evidence type="ECO:0000313" key="2">
    <source>
        <dbReference type="EMBL" id="WVZ66622.1"/>
    </source>
</evidence>
<reference evidence="2 3" key="1">
    <citation type="submission" date="2024-02" db="EMBL/GenBank/DDBJ databases">
        <title>High-quality chromosome-scale genome assembly of Pensacola bahiagrass (Paspalum notatum Flugge var. saurae).</title>
        <authorList>
            <person name="Vega J.M."/>
            <person name="Podio M."/>
            <person name="Orjuela J."/>
            <person name="Siena L.A."/>
            <person name="Pessino S.C."/>
            <person name="Combes M.C."/>
            <person name="Mariac C."/>
            <person name="Albertini E."/>
            <person name="Pupilli F."/>
            <person name="Ortiz J.P.A."/>
            <person name="Leblanc O."/>
        </authorList>
    </citation>
    <scope>NUCLEOTIDE SEQUENCE [LARGE SCALE GENOMIC DNA]</scope>
    <source>
        <strain evidence="2">R1</strain>
        <tissue evidence="2">Leaf</tissue>
    </source>
</reference>
<organism evidence="2 3">
    <name type="scientific">Paspalum notatum var. saurae</name>
    <dbReference type="NCBI Taxonomy" id="547442"/>
    <lineage>
        <taxon>Eukaryota</taxon>
        <taxon>Viridiplantae</taxon>
        <taxon>Streptophyta</taxon>
        <taxon>Embryophyta</taxon>
        <taxon>Tracheophyta</taxon>
        <taxon>Spermatophyta</taxon>
        <taxon>Magnoliopsida</taxon>
        <taxon>Liliopsida</taxon>
        <taxon>Poales</taxon>
        <taxon>Poaceae</taxon>
        <taxon>PACMAD clade</taxon>
        <taxon>Panicoideae</taxon>
        <taxon>Andropogonodae</taxon>
        <taxon>Paspaleae</taxon>
        <taxon>Paspalinae</taxon>
        <taxon>Paspalum</taxon>
    </lineage>
</organism>
<evidence type="ECO:0000256" key="1">
    <source>
        <dbReference type="SAM" id="MobiDB-lite"/>
    </source>
</evidence>
<evidence type="ECO:0000313" key="3">
    <source>
        <dbReference type="Proteomes" id="UP001341281"/>
    </source>
</evidence>
<dbReference type="EMBL" id="CP144747">
    <property type="protein sequence ID" value="WVZ66622.1"/>
    <property type="molecule type" value="Genomic_DNA"/>
</dbReference>